<dbReference type="PANTHER" id="PTHR47129:SF1">
    <property type="entry name" value="NMRA-LIKE DOMAIN-CONTAINING PROTEIN"/>
    <property type="match status" value="1"/>
</dbReference>
<reference evidence="3" key="1">
    <citation type="submission" date="2016-10" db="EMBL/GenBank/DDBJ databases">
        <authorList>
            <person name="Varghese N."/>
            <person name="Submissions S."/>
        </authorList>
    </citation>
    <scope>NUCLEOTIDE SEQUENCE [LARGE SCALE GENOMIC DNA]</scope>
    <source>
        <strain evidence="3">DSM 21772</strain>
    </source>
</reference>
<dbReference type="Proteomes" id="UP000181956">
    <property type="component" value="Chromosome I"/>
</dbReference>
<gene>
    <name evidence="2" type="ORF">SAMN04489834_0531</name>
</gene>
<dbReference type="InterPro" id="IPR052718">
    <property type="entry name" value="NmrA-type_oxidoreductase"/>
</dbReference>
<proteinExistence type="predicted"/>
<dbReference type="AlphaFoldDB" id="A0A1H1N0K0"/>
<protein>
    <submittedName>
        <fullName evidence="2">NAD(P)H dehydrogenase (Quinone)</fullName>
    </submittedName>
</protein>
<keyword evidence="3" id="KW-1185">Reference proteome</keyword>
<organism evidence="2 3">
    <name type="scientific">Microterricola viridarii</name>
    <dbReference type="NCBI Taxonomy" id="412690"/>
    <lineage>
        <taxon>Bacteria</taxon>
        <taxon>Bacillati</taxon>
        <taxon>Actinomycetota</taxon>
        <taxon>Actinomycetes</taxon>
        <taxon>Micrococcales</taxon>
        <taxon>Microbacteriaceae</taxon>
        <taxon>Microterricola</taxon>
    </lineage>
</organism>
<dbReference type="STRING" id="412690.SAMN04489834_0531"/>
<accession>A0A1H1N0K0</accession>
<dbReference type="PANTHER" id="PTHR47129">
    <property type="entry name" value="QUINONE OXIDOREDUCTASE 2"/>
    <property type="match status" value="1"/>
</dbReference>
<dbReference type="Gene3D" id="3.40.50.720">
    <property type="entry name" value="NAD(P)-binding Rossmann-like Domain"/>
    <property type="match status" value="1"/>
</dbReference>
<dbReference type="Gene3D" id="3.90.25.10">
    <property type="entry name" value="UDP-galactose 4-epimerase, domain 1"/>
    <property type="match status" value="1"/>
</dbReference>
<dbReference type="SUPFAM" id="SSF51735">
    <property type="entry name" value="NAD(P)-binding Rossmann-fold domains"/>
    <property type="match status" value="1"/>
</dbReference>
<dbReference type="Pfam" id="PF05368">
    <property type="entry name" value="NmrA"/>
    <property type="match status" value="1"/>
</dbReference>
<evidence type="ECO:0000259" key="1">
    <source>
        <dbReference type="Pfam" id="PF05368"/>
    </source>
</evidence>
<evidence type="ECO:0000313" key="3">
    <source>
        <dbReference type="Proteomes" id="UP000181956"/>
    </source>
</evidence>
<dbReference type="InterPro" id="IPR008030">
    <property type="entry name" value="NmrA-like"/>
</dbReference>
<sequence>MGSIPDRCRLYREAAGAAADLAARLGGLERKTMTLVITGATGQLGTLVIDALLERGVPAANIVGTGRNEQRLAALGARGIRTAVADYSDGAALERAFAGAEAVLLISGSEVGQRVAQHATVIDAAKTAGVARLVYTSAPHATTSALILAPEHKATEELIAASGIPATILRNGWYTENYAGALDQAASGEIVASVGDGLVASASRADYAEAAAIALADPSHVGQVYELSGDVAWTHAELAAVAAELLGHSVAYRSLTPEQHLAALEQAGLDAGTAGFVVALDGNIRDGLLAETNGELARLLGRPTTPLRDGLAAGRETLAA</sequence>
<dbReference type="EMBL" id="LT629742">
    <property type="protein sequence ID" value="SDR92583.1"/>
    <property type="molecule type" value="Genomic_DNA"/>
</dbReference>
<dbReference type="InterPro" id="IPR036291">
    <property type="entry name" value="NAD(P)-bd_dom_sf"/>
</dbReference>
<evidence type="ECO:0000313" key="2">
    <source>
        <dbReference type="EMBL" id="SDR92583.1"/>
    </source>
</evidence>
<name>A0A1H1N0K0_9MICO</name>
<feature type="domain" description="NmrA-like" evidence="1">
    <location>
        <begin position="32"/>
        <end position="262"/>
    </location>
</feature>